<dbReference type="GO" id="GO:0019239">
    <property type="term" value="F:deaminase activity"/>
    <property type="evidence" value="ECO:0007669"/>
    <property type="project" value="TreeGrafter"/>
</dbReference>
<name>A0A7C8ING1_9PEZI</name>
<protein>
    <recommendedName>
        <fullName evidence="6">Amidohydrolase-related domain-containing protein</fullName>
    </recommendedName>
</protein>
<gene>
    <name evidence="7" type="ORF">GQX73_g9045</name>
</gene>
<dbReference type="Gene3D" id="3.20.20.140">
    <property type="entry name" value="Metal-dependent hydrolases"/>
    <property type="match status" value="1"/>
</dbReference>
<evidence type="ECO:0000256" key="5">
    <source>
        <dbReference type="SAM" id="SignalP"/>
    </source>
</evidence>
<evidence type="ECO:0000256" key="1">
    <source>
        <dbReference type="ARBA" id="ARBA00001947"/>
    </source>
</evidence>
<dbReference type="InterPro" id="IPR006680">
    <property type="entry name" value="Amidohydro-rel"/>
</dbReference>
<organism evidence="7 8">
    <name type="scientific">Xylaria multiplex</name>
    <dbReference type="NCBI Taxonomy" id="323545"/>
    <lineage>
        <taxon>Eukaryota</taxon>
        <taxon>Fungi</taxon>
        <taxon>Dikarya</taxon>
        <taxon>Ascomycota</taxon>
        <taxon>Pezizomycotina</taxon>
        <taxon>Sordariomycetes</taxon>
        <taxon>Xylariomycetidae</taxon>
        <taxon>Xylariales</taxon>
        <taxon>Xylariaceae</taxon>
        <taxon>Xylaria</taxon>
    </lineage>
</organism>
<comment type="caution">
    <text evidence="7">The sequence shown here is derived from an EMBL/GenBank/DDBJ whole genome shotgun (WGS) entry which is preliminary data.</text>
</comment>
<feature type="domain" description="Amidohydrolase-related" evidence="6">
    <location>
        <begin position="377"/>
        <end position="450"/>
    </location>
</feature>
<evidence type="ECO:0000256" key="2">
    <source>
        <dbReference type="ARBA" id="ARBA00022723"/>
    </source>
</evidence>
<feature type="chain" id="PRO_5028804281" description="Amidohydrolase-related domain-containing protein" evidence="5">
    <location>
        <begin position="19"/>
        <end position="541"/>
    </location>
</feature>
<sequence length="541" mass="58645">MRSTLLASLAGYTGAALSASVLLSGGTIIAFDEDTNFLNVIRDGALLVTDDRIAGIYEEASPKGIPVDAEIVDCTHKIITPGFIDTHRHGWQTAFKTLGSNTTLAEYFMTFSSYAAGPLYTAEDVYESQLAGLLEALNAGVTTTLDHAHNMWSTERAEAGLDASIESGARVFWAPALDPTYDYSVPDQINDWKRWNRRSFPNDLVTLGIAYDGWDVGAPEDTQAVAQLIKDAKPAVLTIHWLGGVWPIDSSPSLVHSFGVLNTSTAVVFSHGPGLTAAQAELLRATNQFISITPESEMHYGHGHTFSHLVHEQAALGVDTHLTFSTDIITQARLWLQRTRSRLFDEVMHHWDIPSRNPSWCPSYFSPPGACSQLGTSLSVNQAFLLATRQGALALRRPDLGVIKVGAKADLVIFDGRTPGMLGWADPVAAVILHANVGDITHVLVDGKFVKRNGKLTYAKYAELVERFLASAEKIRKDFLKKPLPVLTGSFFGAEGYAFYGSAKDVDVVRGKGTGYGPLFRGADDKTTANVAAPGSRHDEL</sequence>
<dbReference type="SUPFAM" id="SSF51556">
    <property type="entry name" value="Metallo-dependent hydrolases"/>
    <property type="match status" value="1"/>
</dbReference>
<dbReference type="Gene3D" id="2.30.40.10">
    <property type="entry name" value="Urease, subunit C, domain 1"/>
    <property type="match status" value="1"/>
</dbReference>
<dbReference type="InterPro" id="IPR011059">
    <property type="entry name" value="Metal-dep_hydrolase_composite"/>
</dbReference>
<dbReference type="SUPFAM" id="SSF51338">
    <property type="entry name" value="Composite domain of metallo-dependent hydrolases"/>
    <property type="match status" value="1"/>
</dbReference>
<dbReference type="PANTHER" id="PTHR11271:SF37">
    <property type="entry name" value="FAMILY PROTEIN, PUTATIVE (AFU_ORTHOLOGUE AFUA_4G00460)-RELATED"/>
    <property type="match status" value="1"/>
</dbReference>
<evidence type="ECO:0000256" key="3">
    <source>
        <dbReference type="ARBA" id="ARBA00022801"/>
    </source>
</evidence>
<proteinExistence type="predicted"/>
<dbReference type="Proteomes" id="UP000481858">
    <property type="component" value="Unassembled WGS sequence"/>
</dbReference>
<keyword evidence="5" id="KW-0732">Signal</keyword>
<dbReference type="PANTHER" id="PTHR11271">
    <property type="entry name" value="GUANINE DEAMINASE"/>
    <property type="match status" value="1"/>
</dbReference>
<evidence type="ECO:0000256" key="4">
    <source>
        <dbReference type="ARBA" id="ARBA00022833"/>
    </source>
</evidence>
<keyword evidence="4" id="KW-0862">Zinc</keyword>
<comment type="cofactor">
    <cofactor evidence="1">
        <name>Zn(2+)</name>
        <dbReference type="ChEBI" id="CHEBI:29105"/>
    </cofactor>
</comment>
<feature type="domain" description="Amidohydrolase-related" evidence="6">
    <location>
        <begin position="78"/>
        <end position="149"/>
    </location>
</feature>
<accession>A0A7C8ING1</accession>
<dbReference type="Pfam" id="PF01979">
    <property type="entry name" value="Amidohydro_1"/>
    <property type="match status" value="2"/>
</dbReference>
<evidence type="ECO:0000313" key="7">
    <source>
        <dbReference type="EMBL" id="KAF2964524.1"/>
    </source>
</evidence>
<evidence type="ECO:0000259" key="6">
    <source>
        <dbReference type="Pfam" id="PF01979"/>
    </source>
</evidence>
<dbReference type="GO" id="GO:0046872">
    <property type="term" value="F:metal ion binding"/>
    <property type="evidence" value="ECO:0007669"/>
    <property type="project" value="UniProtKB-KW"/>
</dbReference>
<dbReference type="InterPro" id="IPR032466">
    <property type="entry name" value="Metal_Hydrolase"/>
</dbReference>
<dbReference type="AlphaFoldDB" id="A0A7C8ING1"/>
<reference evidence="7 8" key="1">
    <citation type="submission" date="2019-12" db="EMBL/GenBank/DDBJ databases">
        <title>Draft genome sequence of the ascomycete Xylaria multiplex DSM 110363.</title>
        <authorList>
            <person name="Buettner E."/>
            <person name="Kellner H."/>
        </authorList>
    </citation>
    <scope>NUCLEOTIDE SEQUENCE [LARGE SCALE GENOMIC DNA]</scope>
    <source>
        <strain evidence="7 8">DSM 110363</strain>
    </source>
</reference>
<evidence type="ECO:0000313" key="8">
    <source>
        <dbReference type="Proteomes" id="UP000481858"/>
    </source>
</evidence>
<dbReference type="GO" id="GO:0005829">
    <property type="term" value="C:cytosol"/>
    <property type="evidence" value="ECO:0007669"/>
    <property type="project" value="TreeGrafter"/>
</dbReference>
<keyword evidence="3" id="KW-0378">Hydrolase</keyword>
<dbReference type="InterPro" id="IPR051607">
    <property type="entry name" value="Metallo-dep_hydrolases"/>
</dbReference>
<keyword evidence="2" id="KW-0479">Metal-binding</keyword>
<keyword evidence="8" id="KW-1185">Reference proteome</keyword>
<dbReference type="InParanoid" id="A0A7C8ING1"/>
<feature type="signal peptide" evidence="5">
    <location>
        <begin position="1"/>
        <end position="18"/>
    </location>
</feature>
<dbReference type="OrthoDB" id="194468at2759"/>
<dbReference type="EMBL" id="WUBL01000147">
    <property type="protein sequence ID" value="KAF2964524.1"/>
    <property type="molecule type" value="Genomic_DNA"/>
</dbReference>